<keyword evidence="1" id="KW-0732">Signal</keyword>
<organism evidence="2 3">
    <name type="scientific">Imperialibacter roseus</name>
    <dbReference type="NCBI Taxonomy" id="1324217"/>
    <lineage>
        <taxon>Bacteria</taxon>
        <taxon>Pseudomonadati</taxon>
        <taxon>Bacteroidota</taxon>
        <taxon>Cytophagia</taxon>
        <taxon>Cytophagales</taxon>
        <taxon>Flammeovirgaceae</taxon>
        <taxon>Imperialibacter</taxon>
    </lineage>
</organism>
<evidence type="ECO:0000313" key="3">
    <source>
        <dbReference type="Proteomes" id="UP001302349"/>
    </source>
</evidence>
<sequence>MKNLVLLLFAYMFQHSGWAQLVNNKSFEGANRPNRPPAFWYPCSSESTPDTQPFSYGVTLPADDGKTYMGIVTRSLPVEPFEVREDMETRLNLPMIAGFPYVISVSLAHADDMGYDDNSTFVWVNRPIKLTIYGGTESCLMEELLWESPLIDNTDWIHFEEVIRPEMDNLRYLVFVATPEGNRATNGNILIDNFDLIEEPLIIPTAFTPNGDGFNDQFFIKGIKPSSSLKVVSRDGDMAFETEDYQNDWAGGNWPSGVYFYTLTNSIKDKTWKGEVSIIR</sequence>
<evidence type="ECO:0000256" key="1">
    <source>
        <dbReference type="SAM" id="SignalP"/>
    </source>
</evidence>
<dbReference type="RefSeq" id="WP_317490206.1">
    <property type="nucleotide sequence ID" value="NZ_CP136051.1"/>
</dbReference>
<gene>
    <name evidence="2" type="ORF">RT717_02705</name>
</gene>
<dbReference type="Proteomes" id="UP001302349">
    <property type="component" value="Chromosome"/>
</dbReference>
<reference evidence="2 3" key="1">
    <citation type="journal article" date="2023" name="Microbiol. Resour. Announc.">
        <title>Complete Genome Sequence of Imperialibacter roseus strain P4T.</title>
        <authorList>
            <person name="Tizabi D.R."/>
            <person name="Bachvaroff T."/>
            <person name="Hill R.T."/>
        </authorList>
    </citation>
    <scope>NUCLEOTIDE SEQUENCE [LARGE SCALE GENOMIC DNA]</scope>
    <source>
        <strain evidence="2 3">P4T</strain>
    </source>
</reference>
<feature type="signal peptide" evidence="1">
    <location>
        <begin position="1"/>
        <end position="19"/>
    </location>
</feature>
<proteinExistence type="predicted"/>
<dbReference type="Pfam" id="PF13585">
    <property type="entry name" value="CHU_C"/>
    <property type="match status" value="1"/>
</dbReference>
<accession>A0ABZ0IR85</accession>
<keyword evidence="3" id="KW-1185">Reference proteome</keyword>
<feature type="chain" id="PRO_5047156431" evidence="1">
    <location>
        <begin position="20"/>
        <end position="280"/>
    </location>
</feature>
<name>A0ABZ0IR85_9BACT</name>
<dbReference type="EMBL" id="CP136051">
    <property type="protein sequence ID" value="WOK07530.1"/>
    <property type="molecule type" value="Genomic_DNA"/>
</dbReference>
<evidence type="ECO:0000313" key="2">
    <source>
        <dbReference type="EMBL" id="WOK07530.1"/>
    </source>
</evidence>
<protein>
    <submittedName>
        <fullName evidence="2">Gliding motility-associated C-terminal domain-containing protein</fullName>
    </submittedName>
</protein>